<evidence type="ECO:0000313" key="2">
    <source>
        <dbReference type="EMBL" id="GAA1520575.1"/>
    </source>
</evidence>
<feature type="transmembrane region" description="Helical" evidence="1">
    <location>
        <begin position="35"/>
        <end position="54"/>
    </location>
</feature>
<keyword evidence="1" id="KW-0472">Membrane</keyword>
<name>A0ABP4LBW9_9ACTN</name>
<organism evidence="2 3">
    <name type="scientific">Kribbella lupini</name>
    <dbReference type="NCBI Taxonomy" id="291602"/>
    <lineage>
        <taxon>Bacteria</taxon>
        <taxon>Bacillati</taxon>
        <taxon>Actinomycetota</taxon>
        <taxon>Actinomycetes</taxon>
        <taxon>Propionibacteriales</taxon>
        <taxon>Kribbellaceae</taxon>
        <taxon>Kribbella</taxon>
    </lineage>
</organism>
<feature type="transmembrane region" description="Helical" evidence="1">
    <location>
        <begin position="12"/>
        <end position="29"/>
    </location>
</feature>
<protein>
    <recommendedName>
        <fullName evidence="4">MFS transporter</fullName>
    </recommendedName>
</protein>
<dbReference type="EMBL" id="BAAANC010000001">
    <property type="protein sequence ID" value="GAA1520575.1"/>
    <property type="molecule type" value="Genomic_DNA"/>
</dbReference>
<comment type="caution">
    <text evidence="2">The sequence shown here is derived from an EMBL/GenBank/DDBJ whole genome shotgun (WGS) entry which is preliminary data.</text>
</comment>
<reference evidence="3" key="1">
    <citation type="journal article" date="2019" name="Int. J. Syst. Evol. Microbiol.">
        <title>The Global Catalogue of Microorganisms (GCM) 10K type strain sequencing project: providing services to taxonomists for standard genome sequencing and annotation.</title>
        <authorList>
            <consortium name="The Broad Institute Genomics Platform"/>
            <consortium name="The Broad Institute Genome Sequencing Center for Infectious Disease"/>
            <person name="Wu L."/>
            <person name="Ma J."/>
        </authorList>
    </citation>
    <scope>NUCLEOTIDE SEQUENCE [LARGE SCALE GENOMIC DNA]</scope>
    <source>
        <strain evidence="3">JCM 14303</strain>
    </source>
</reference>
<keyword evidence="1" id="KW-0812">Transmembrane</keyword>
<evidence type="ECO:0008006" key="4">
    <source>
        <dbReference type="Google" id="ProtNLM"/>
    </source>
</evidence>
<keyword evidence="1" id="KW-1133">Transmembrane helix</keyword>
<proteinExistence type="predicted"/>
<dbReference type="Proteomes" id="UP001500363">
    <property type="component" value="Unassembled WGS sequence"/>
</dbReference>
<gene>
    <name evidence="2" type="ORF">GCM10009741_21600</name>
</gene>
<evidence type="ECO:0000313" key="3">
    <source>
        <dbReference type="Proteomes" id="UP001500363"/>
    </source>
</evidence>
<feature type="transmembrane region" description="Helical" evidence="1">
    <location>
        <begin position="99"/>
        <end position="119"/>
    </location>
</feature>
<evidence type="ECO:0000256" key="1">
    <source>
        <dbReference type="SAM" id="Phobius"/>
    </source>
</evidence>
<dbReference type="RefSeq" id="WP_344172602.1">
    <property type="nucleotide sequence ID" value="NZ_BAAANC010000001.1"/>
</dbReference>
<sequence>MQQHWGTRAARAVMFTAVCVLLAVLGHVVMSGASVPWWAVVPASASIATATWILADRERSVPFVVVGTVVAQAELHVVFTLAQSLLPAPMHHHLADSSSVGMLAAHLIAALLCGLWLAYGEHATFAVLRTVADRILLLLDPWRSTPSWPRLRPIPTTAPPRQYLLADAITSRGPPRGTAVA</sequence>
<feature type="transmembrane region" description="Helical" evidence="1">
    <location>
        <begin position="61"/>
        <end position="79"/>
    </location>
</feature>
<accession>A0ABP4LBW9</accession>
<keyword evidence="3" id="KW-1185">Reference proteome</keyword>